<dbReference type="InterPro" id="IPR032675">
    <property type="entry name" value="LRR_dom_sf"/>
</dbReference>
<evidence type="ECO:0000256" key="1">
    <source>
        <dbReference type="SAM" id="MobiDB-lite"/>
    </source>
</evidence>
<dbReference type="SUPFAM" id="SSF52047">
    <property type="entry name" value="RNI-like"/>
    <property type="match status" value="1"/>
</dbReference>
<feature type="region of interest" description="Disordered" evidence="1">
    <location>
        <begin position="482"/>
        <end position="533"/>
    </location>
</feature>
<dbReference type="Pfam" id="PF13516">
    <property type="entry name" value="LRR_6"/>
    <property type="match status" value="3"/>
</dbReference>
<evidence type="ECO:0000313" key="4">
    <source>
        <dbReference type="Proteomes" id="UP001178508"/>
    </source>
</evidence>
<proteinExistence type="predicted"/>
<sequence length="811" mass="89902">MNPSSYQKESVRRIRRNSESLLQDLFYKGVHGGDRDTPMPAQPGRDAKMIRSIASLIRAKSKLLLLENPDTVEIYKLDDSVRSSRNSKGDLYLPAIKTKASSLNSIRGALSQSCPYLYDKRRGSFSSVTSQRAGVHPIKQNNLKAQKEAKKSNVTVTMTYLGQGHRGSQSGSTKDELKVLQQVNGGENICVFKGLVSAGEQFQFVSKRHRDFPFSATLYVNGITVARISSCCEYRYAPGFQQGRRSCFRLMWLAGGIPCCRCTSLRNKYSSCQQLNNGTQQNLILPLERSPGNDKVQSSPSSPLFILAKPEKKSTRRTRKHIKGGGGGSTDSEDSTKAGIKETSKRKRRKGQSHHKESKGKTGVNKREDRRDSKDSEESQRPTVMEKCEKEQKKDSRVAALQPQLPPTSKVLDSFQGEEAMTKQNAEKQKDPGSNGKTRDGERLKDFYEECVEMSAALEQSPNKHNWFKANILERCRLQKRLSSGPKSPGSDVELSAESDAVLQPDEGPEVAEEEEKEDTASQSAGKEEPVTEQDLQAQLDAMMTVLSTSDEVEQLVLRNTDLTDDHLLSLAGALKKSLSEVTLLNLNLNLIGPYGAHILLDVLRVKPRVRGLHLFGNKLRDHGVLTLLSGVVELQEQTLRTAAAIQQAMLFPSEENMLQLPTGWRSFRVFALQELDVGGNGLSSDGVKVLASYLRHHSYLQYLGLAQTSGADLAAWKELFDSLKGNTSLTQIILDENNLGDPGVRLLADMLRENASLQQVDLDRNEISDVGGNDIMGALLCRIQFPLKHLSLQENNISAGLMSRIQEEVK</sequence>
<reference evidence="3" key="1">
    <citation type="submission" date="2023-08" db="EMBL/GenBank/DDBJ databases">
        <authorList>
            <person name="Alioto T."/>
            <person name="Alioto T."/>
            <person name="Gomez Garrido J."/>
        </authorList>
    </citation>
    <scope>NUCLEOTIDE SEQUENCE</scope>
</reference>
<keyword evidence="4" id="KW-1185">Reference proteome</keyword>
<feature type="compositionally biased region" description="Basic residues" evidence="1">
    <location>
        <begin position="314"/>
        <end position="323"/>
    </location>
</feature>
<dbReference type="InterPro" id="IPR048257">
    <property type="entry name" value="DUF4590"/>
</dbReference>
<dbReference type="AlphaFoldDB" id="A0AAV1G943"/>
<dbReference type="SMART" id="SM00368">
    <property type="entry name" value="LRR_RI"/>
    <property type="match status" value="5"/>
</dbReference>
<feature type="domain" description="DUF4590" evidence="2">
    <location>
        <begin position="171"/>
        <end position="264"/>
    </location>
</feature>
<name>A0AAV1G943_XYRNO</name>
<accession>A0AAV1G943</accession>
<dbReference type="EMBL" id="OY660875">
    <property type="protein sequence ID" value="CAJ1069524.1"/>
    <property type="molecule type" value="Genomic_DNA"/>
</dbReference>
<protein>
    <submittedName>
        <fullName evidence="3">Uncharacterized protein LOC117818424 isoform X2</fullName>
    </submittedName>
</protein>
<dbReference type="InterPro" id="IPR001611">
    <property type="entry name" value="Leu-rich_rpt"/>
</dbReference>
<dbReference type="InterPro" id="IPR027962">
    <property type="entry name" value="ERICH3"/>
</dbReference>
<feature type="compositionally biased region" description="Basic and acidic residues" evidence="1">
    <location>
        <begin position="365"/>
        <end position="397"/>
    </location>
</feature>
<organism evidence="3 4">
    <name type="scientific">Xyrichtys novacula</name>
    <name type="common">Pearly razorfish</name>
    <name type="synonym">Hemipteronotus novacula</name>
    <dbReference type="NCBI Taxonomy" id="13765"/>
    <lineage>
        <taxon>Eukaryota</taxon>
        <taxon>Metazoa</taxon>
        <taxon>Chordata</taxon>
        <taxon>Craniata</taxon>
        <taxon>Vertebrata</taxon>
        <taxon>Euteleostomi</taxon>
        <taxon>Actinopterygii</taxon>
        <taxon>Neopterygii</taxon>
        <taxon>Teleostei</taxon>
        <taxon>Neoteleostei</taxon>
        <taxon>Acanthomorphata</taxon>
        <taxon>Eupercaria</taxon>
        <taxon>Labriformes</taxon>
        <taxon>Labridae</taxon>
        <taxon>Xyrichtys</taxon>
    </lineage>
</organism>
<gene>
    <name evidence="3" type="ORF">XNOV1_A038141</name>
</gene>
<evidence type="ECO:0000259" key="2">
    <source>
        <dbReference type="Pfam" id="PF15257"/>
    </source>
</evidence>
<evidence type="ECO:0000313" key="3">
    <source>
        <dbReference type="EMBL" id="CAJ1069524.1"/>
    </source>
</evidence>
<dbReference type="Pfam" id="PF15257">
    <property type="entry name" value="DUF4590"/>
    <property type="match status" value="1"/>
</dbReference>
<feature type="compositionally biased region" description="Basic residues" evidence="1">
    <location>
        <begin position="344"/>
        <end position="358"/>
    </location>
</feature>
<dbReference type="PANTHER" id="PTHR23034:SF2">
    <property type="entry name" value="GLUTAMATE-RICH PROTEIN 3"/>
    <property type="match status" value="1"/>
</dbReference>
<feature type="compositionally biased region" description="Acidic residues" evidence="1">
    <location>
        <begin position="507"/>
        <end position="518"/>
    </location>
</feature>
<feature type="region of interest" description="Disordered" evidence="1">
    <location>
        <begin position="288"/>
        <end position="442"/>
    </location>
</feature>
<dbReference type="PANTHER" id="PTHR23034">
    <property type="entry name" value="GLUTAMATE-RICH PROTEIN 3"/>
    <property type="match status" value="1"/>
</dbReference>
<feature type="compositionally biased region" description="Basic and acidic residues" evidence="1">
    <location>
        <begin position="425"/>
        <end position="442"/>
    </location>
</feature>
<dbReference type="Gene3D" id="3.80.10.10">
    <property type="entry name" value="Ribonuclease Inhibitor"/>
    <property type="match status" value="2"/>
</dbReference>
<feature type="compositionally biased region" description="Basic and acidic residues" evidence="1">
    <location>
        <begin position="334"/>
        <end position="343"/>
    </location>
</feature>
<dbReference type="Proteomes" id="UP001178508">
    <property type="component" value="Chromosome 12"/>
</dbReference>